<dbReference type="EMBL" id="JANAVB010029217">
    <property type="protein sequence ID" value="KAJ6815189.1"/>
    <property type="molecule type" value="Genomic_DNA"/>
</dbReference>
<reference evidence="2" key="2">
    <citation type="submission" date="2023-04" db="EMBL/GenBank/DDBJ databases">
        <authorList>
            <person name="Bruccoleri R.E."/>
            <person name="Oakeley E.J."/>
            <person name="Faust A.-M."/>
            <person name="Dessus-Babus S."/>
            <person name="Altorfer M."/>
            <person name="Burckhardt D."/>
            <person name="Oertli M."/>
            <person name="Naumann U."/>
            <person name="Petersen F."/>
            <person name="Wong J."/>
        </authorList>
    </citation>
    <scope>NUCLEOTIDE SEQUENCE</scope>
    <source>
        <strain evidence="2">GSM-AAB239-AS_SAM_17_03QT</strain>
        <tissue evidence="2">Leaf</tissue>
    </source>
</reference>
<evidence type="ECO:0008006" key="4">
    <source>
        <dbReference type="Google" id="ProtNLM"/>
    </source>
</evidence>
<organism evidence="2 3">
    <name type="scientific">Iris pallida</name>
    <name type="common">Sweet iris</name>
    <dbReference type="NCBI Taxonomy" id="29817"/>
    <lineage>
        <taxon>Eukaryota</taxon>
        <taxon>Viridiplantae</taxon>
        <taxon>Streptophyta</taxon>
        <taxon>Embryophyta</taxon>
        <taxon>Tracheophyta</taxon>
        <taxon>Spermatophyta</taxon>
        <taxon>Magnoliopsida</taxon>
        <taxon>Liliopsida</taxon>
        <taxon>Asparagales</taxon>
        <taxon>Iridaceae</taxon>
        <taxon>Iridoideae</taxon>
        <taxon>Irideae</taxon>
        <taxon>Iris</taxon>
    </lineage>
</organism>
<reference evidence="2" key="1">
    <citation type="journal article" date="2023" name="GigaByte">
        <title>Genome assembly of the bearded iris, Iris pallida Lam.</title>
        <authorList>
            <person name="Bruccoleri R.E."/>
            <person name="Oakeley E.J."/>
            <person name="Faust A.M.E."/>
            <person name="Altorfer M."/>
            <person name="Dessus-Babus S."/>
            <person name="Burckhardt D."/>
            <person name="Oertli M."/>
            <person name="Naumann U."/>
            <person name="Petersen F."/>
            <person name="Wong J."/>
        </authorList>
    </citation>
    <scope>NUCLEOTIDE SEQUENCE</scope>
    <source>
        <strain evidence="2">GSM-AAB239-AS_SAM_17_03QT</strain>
    </source>
</reference>
<keyword evidence="3" id="KW-1185">Reference proteome</keyword>
<protein>
    <recommendedName>
        <fullName evidence="4">NADH dehydrogenase subunit 1</fullName>
    </recommendedName>
</protein>
<keyword evidence="1" id="KW-0472">Membrane</keyword>
<proteinExistence type="predicted"/>
<comment type="caution">
    <text evidence="2">The sequence shown here is derived from an EMBL/GenBank/DDBJ whole genome shotgun (WGS) entry which is preliminary data.</text>
</comment>
<name>A0AAX6FFU4_IRIPA</name>
<gene>
    <name evidence="2" type="ORF">M6B38_135675</name>
</gene>
<accession>A0AAX6FFU4</accession>
<sequence length="34" mass="3715">MHQLVIVVSVPLVILAIVLGCCCYFIGRSRARAI</sequence>
<evidence type="ECO:0000256" key="1">
    <source>
        <dbReference type="SAM" id="Phobius"/>
    </source>
</evidence>
<dbReference type="Proteomes" id="UP001140949">
    <property type="component" value="Unassembled WGS sequence"/>
</dbReference>
<keyword evidence="1" id="KW-0812">Transmembrane</keyword>
<evidence type="ECO:0000313" key="3">
    <source>
        <dbReference type="Proteomes" id="UP001140949"/>
    </source>
</evidence>
<keyword evidence="1" id="KW-1133">Transmembrane helix</keyword>
<evidence type="ECO:0000313" key="2">
    <source>
        <dbReference type="EMBL" id="KAJ6815189.1"/>
    </source>
</evidence>
<dbReference type="AlphaFoldDB" id="A0AAX6FFU4"/>
<feature type="transmembrane region" description="Helical" evidence="1">
    <location>
        <begin position="6"/>
        <end position="27"/>
    </location>
</feature>